<proteinExistence type="predicted"/>
<evidence type="ECO:0000313" key="2">
    <source>
        <dbReference type="Proteomes" id="UP000555546"/>
    </source>
</evidence>
<dbReference type="AlphaFoldDB" id="A0A7W9B069"/>
<gene>
    <name evidence="1" type="ORF">FHS76_003518</name>
</gene>
<dbReference type="RefSeq" id="WP_183655594.1">
    <property type="nucleotide sequence ID" value="NZ_JACIJG010000015.1"/>
</dbReference>
<evidence type="ECO:0000313" key="1">
    <source>
        <dbReference type="EMBL" id="MBB5703611.1"/>
    </source>
</evidence>
<name>A0A7W9B069_9HYPH</name>
<protein>
    <submittedName>
        <fullName evidence="1">Uncharacterized protein</fullName>
    </submittedName>
</protein>
<accession>A0A7W9B069</accession>
<comment type="caution">
    <text evidence="1">The sequence shown here is derived from an EMBL/GenBank/DDBJ whole genome shotgun (WGS) entry which is preliminary data.</text>
</comment>
<keyword evidence="2" id="KW-1185">Reference proteome</keyword>
<organism evidence="1 2">
    <name type="scientific">Brucella daejeonensis</name>
    <dbReference type="NCBI Taxonomy" id="659015"/>
    <lineage>
        <taxon>Bacteria</taxon>
        <taxon>Pseudomonadati</taxon>
        <taxon>Pseudomonadota</taxon>
        <taxon>Alphaproteobacteria</taxon>
        <taxon>Hyphomicrobiales</taxon>
        <taxon>Brucellaceae</taxon>
        <taxon>Brucella/Ochrobactrum group</taxon>
        <taxon>Brucella</taxon>
    </lineage>
</organism>
<reference evidence="1 2" key="1">
    <citation type="submission" date="2020-08" db="EMBL/GenBank/DDBJ databases">
        <title>Genomic Encyclopedia of Type Strains, Phase IV (KMG-IV): sequencing the most valuable type-strain genomes for metagenomic binning, comparative biology and taxonomic classification.</title>
        <authorList>
            <person name="Goeker M."/>
        </authorList>
    </citation>
    <scope>NUCLEOTIDE SEQUENCE [LARGE SCALE GENOMIC DNA]</scope>
    <source>
        <strain evidence="1 2">DSM 26944</strain>
    </source>
</reference>
<dbReference type="EMBL" id="JACIJG010000015">
    <property type="protein sequence ID" value="MBB5703611.1"/>
    <property type="molecule type" value="Genomic_DNA"/>
</dbReference>
<sequence length="202" mass="22313">MIDYGKFTAIGRTETDQETGVSYDILVFLNSKGVDWLDVSKGNPSNFYCALTDNGEVIFATDEADQIQIDGYRLIGVETLNGYTFGDTGTIYGKQWDGTKIGEPVAPPPDEISDRQFFQKLAVMGIIGQADALAAVQRGEIPAPLQAIIDQLPTEDAKFEAQMLVAGAQTFNRTHPLTEIVRQTLGWTVEQRDDFWREAANL</sequence>
<dbReference type="Proteomes" id="UP000555546">
    <property type="component" value="Unassembled WGS sequence"/>
</dbReference>